<keyword evidence="6" id="KW-0255">Endonuclease</keyword>
<keyword evidence="7" id="KW-0378">Hydrolase</keyword>
<organism evidence="13 14">
    <name type="scientific">Bambusicola thoracicus</name>
    <name type="common">Chinese bamboo-partridge</name>
    <name type="synonym">Perdix thoracica</name>
    <dbReference type="NCBI Taxonomy" id="9083"/>
    <lineage>
        <taxon>Eukaryota</taxon>
        <taxon>Metazoa</taxon>
        <taxon>Chordata</taxon>
        <taxon>Craniata</taxon>
        <taxon>Vertebrata</taxon>
        <taxon>Euteleostomi</taxon>
        <taxon>Archelosauria</taxon>
        <taxon>Archosauria</taxon>
        <taxon>Dinosauria</taxon>
        <taxon>Saurischia</taxon>
        <taxon>Theropoda</taxon>
        <taxon>Coelurosauria</taxon>
        <taxon>Aves</taxon>
        <taxon>Neognathae</taxon>
        <taxon>Galloanserae</taxon>
        <taxon>Galliformes</taxon>
        <taxon>Phasianidae</taxon>
        <taxon>Perdicinae</taxon>
        <taxon>Bambusicola</taxon>
    </lineage>
</organism>
<evidence type="ECO:0000259" key="11">
    <source>
        <dbReference type="PROSITE" id="PS50879"/>
    </source>
</evidence>
<dbReference type="GO" id="GO:0035613">
    <property type="term" value="F:RNA stem-loop binding"/>
    <property type="evidence" value="ECO:0007669"/>
    <property type="project" value="TreeGrafter"/>
</dbReference>
<dbReference type="Proteomes" id="UP000237246">
    <property type="component" value="Unassembled WGS sequence"/>
</dbReference>
<evidence type="ECO:0000256" key="5">
    <source>
        <dbReference type="ARBA" id="ARBA00022723"/>
    </source>
</evidence>
<evidence type="ECO:0000313" key="14">
    <source>
        <dbReference type="Proteomes" id="UP000237246"/>
    </source>
</evidence>
<dbReference type="InterPro" id="IPR036397">
    <property type="entry name" value="RNaseH_sf"/>
</dbReference>
<dbReference type="SUPFAM" id="SSF46919">
    <property type="entry name" value="N-terminal Zn binding domain of HIV integrase"/>
    <property type="match status" value="1"/>
</dbReference>
<evidence type="ECO:0000256" key="2">
    <source>
        <dbReference type="ARBA" id="ARBA00022679"/>
    </source>
</evidence>
<evidence type="ECO:0000256" key="3">
    <source>
        <dbReference type="ARBA" id="ARBA00022695"/>
    </source>
</evidence>
<comment type="caution">
    <text evidence="13">The sequence shown here is derived from an EMBL/GenBank/DDBJ whole genome shotgun (WGS) entry which is preliminary data.</text>
</comment>
<feature type="domain" description="Integrase-type" evidence="10">
    <location>
        <begin position="202"/>
        <end position="243"/>
    </location>
</feature>
<dbReference type="Gene3D" id="3.30.420.10">
    <property type="entry name" value="Ribonuclease H-like superfamily/Ribonuclease H"/>
    <property type="match status" value="2"/>
</dbReference>
<dbReference type="Pfam" id="PF00075">
    <property type="entry name" value="RNase_H"/>
    <property type="match status" value="1"/>
</dbReference>
<dbReference type="Gene3D" id="1.10.10.200">
    <property type="match status" value="1"/>
</dbReference>
<dbReference type="InterPro" id="IPR036862">
    <property type="entry name" value="Integrase_C_dom_sf_retrovir"/>
</dbReference>
<dbReference type="PROSITE" id="PS50879">
    <property type="entry name" value="RNASE_H_1"/>
    <property type="match status" value="1"/>
</dbReference>
<evidence type="ECO:0000256" key="1">
    <source>
        <dbReference type="ARBA" id="ARBA00012493"/>
    </source>
</evidence>
<evidence type="ECO:0000313" key="13">
    <source>
        <dbReference type="EMBL" id="POI19252.1"/>
    </source>
</evidence>
<evidence type="ECO:0000256" key="4">
    <source>
        <dbReference type="ARBA" id="ARBA00022722"/>
    </source>
</evidence>
<sequence>MLSLAGTELGGITIELEQQSFESLCKNAVPVQAALSGFTGTVTSKQHTSYSQLFQLVTIIPVIPLAFSPVEGPTMFTDAAGKTKRYAIAWQEANQGWQTLTREDQSASVQQLELKAILLAFESFPRSPINIVTDSQYCFCMAWLCKSCCETRTPTATALYNALTRQSQLVFIMYVNSHQELPGFIVEGNRVADAACYPALLDLAEAAEQSHSQFHQSAMALYRTFHIPLTAARDIILACPACGHSPSLPAGVNPRGLRPNELWQTDVTDVPEFGWLRHVHVVVDTCSGMIWATALAGQKARQCVQALRIAVAVLGAPDTLKTDNGPGYRSKIFGAWCCTWGIKHILGRPDNSKGQAIIERAHQTLKARLRALREGGTLTGPELCLSALLLRALYSLNHLEHHCGDHQLGDTSAIGEVQIRPHGGPWSTERFPLLLQGWRYACVRTPTGPLWLPARWVRMAPPSADPITKNSVT</sequence>
<dbReference type="Pfam" id="PF00665">
    <property type="entry name" value="rve"/>
    <property type="match status" value="1"/>
</dbReference>
<name>A0A2P4S542_BAMTH</name>
<feature type="domain" description="RNase H type-1" evidence="11">
    <location>
        <begin position="69"/>
        <end position="201"/>
    </location>
</feature>
<evidence type="ECO:0000259" key="10">
    <source>
        <dbReference type="PROSITE" id="PS50876"/>
    </source>
</evidence>
<dbReference type="GO" id="GO:0015074">
    <property type="term" value="P:DNA integration"/>
    <property type="evidence" value="ECO:0007669"/>
    <property type="project" value="InterPro"/>
</dbReference>
<reference evidence="13 14" key="1">
    <citation type="submission" date="2018-01" db="EMBL/GenBank/DDBJ databases">
        <title>Comparison of the Chinese Bamboo Partridge and Red Junglefowl genome sequences highlights the importance of demography in genome evolution.</title>
        <authorList>
            <person name="Tiley G.P."/>
            <person name="Kimball R.T."/>
            <person name="Braun E.L."/>
            <person name="Burleigh J.G."/>
        </authorList>
    </citation>
    <scope>NUCLEOTIDE SEQUENCE [LARGE SCALE GENOMIC DNA]</scope>
    <source>
        <strain evidence="13">RTK389</strain>
        <tissue evidence="13">Blood</tissue>
    </source>
</reference>
<dbReference type="PANTHER" id="PTHR41694:SF3">
    <property type="entry name" value="RNA-DIRECTED DNA POLYMERASE-RELATED"/>
    <property type="match status" value="1"/>
</dbReference>
<keyword evidence="9" id="KW-0862">Zinc</keyword>
<dbReference type="EMBL" id="PPHD01105632">
    <property type="protein sequence ID" value="POI19252.1"/>
    <property type="molecule type" value="Genomic_DNA"/>
</dbReference>
<dbReference type="OrthoDB" id="9120713at2759"/>
<evidence type="ECO:0000256" key="9">
    <source>
        <dbReference type="PROSITE-ProRule" id="PRU00450"/>
    </source>
</evidence>
<keyword evidence="5" id="KW-0479">Metal-binding</keyword>
<gene>
    <name evidence="13" type="ORF">CIB84_017003</name>
</gene>
<keyword evidence="14" id="KW-1185">Reference proteome</keyword>
<dbReference type="PROSITE" id="PS50876">
    <property type="entry name" value="ZF_INTEGRASE"/>
    <property type="match status" value="1"/>
</dbReference>
<keyword evidence="4" id="KW-0540">Nuclease</keyword>
<dbReference type="Gene3D" id="2.30.30.10">
    <property type="entry name" value="Integrase, C-terminal domain superfamily, retroviral"/>
    <property type="match status" value="1"/>
</dbReference>
<dbReference type="PANTHER" id="PTHR41694">
    <property type="entry name" value="ENDOGENOUS RETROVIRUS GROUP K MEMBER POL PROTEIN"/>
    <property type="match status" value="1"/>
</dbReference>
<dbReference type="SUPFAM" id="SSF53098">
    <property type="entry name" value="Ribonuclease H-like"/>
    <property type="match status" value="2"/>
</dbReference>
<keyword evidence="8" id="KW-0695">RNA-directed DNA polymerase</keyword>
<dbReference type="GO" id="GO:0004523">
    <property type="term" value="F:RNA-DNA hybrid ribonuclease activity"/>
    <property type="evidence" value="ECO:0007669"/>
    <property type="project" value="InterPro"/>
</dbReference>
<evidence type="ECO:0000256" key="6">
    <source>
        <dbReference type="ARBA" id="ARBA00022759"/>
    </source>
</evidence>
<dbReference type="InterPro" id="IPR012337">
    <property type="entry name" value="RNaseH-like_sf"/>
</dbReference>
<evidence type="ECO:0000256" key="8">
    <source>
        <dbReference type="ARBA" id="ARBA00022918"/>
    </source>
</evidence>
<feature type="domain" description="Integrase catalytic" evidence="12">
    <location>
        <begin position="255"/>
        <end position="421"/>
    </location>
</feature>
<dbReference type="GO" id="GO:0008270">
    <property type="term" value="F:zinc ion binding"/>
    <property type="evidence" value="ECO:0007669"/>
    <property type="project" value="UniProtKB-KW"/>
</dbReference>
<dbReference type="InterPro" id="IPR003308">
    <property type="entry name" value="Integrase_Zn-bd_dom_N"/>
</dbReference>
<keyword evidence="2" id="KW-0808">Transferase</keyword>
<evidence type="ECO:0000259" key="12">
    <source>
        <dbReference type="PROSITE" id="PS50994"/>
    </source>
</evidence>
<protein>
    <recommendedName>
        <fullName evidence="1">RNA-directed DNA polymerase</fullName>
        <ecNumber evidence="1">2.7.7.49</ecNumber>
    </recommendedName>
</protein>
<dbReference type="InterPro" id="IPR017856">
    <property type="entry name" value="Integrase-like_N"/>
</dbReference>
<proteinExistence type="predicted"/>
<dbReference type="Pfam" id="PF02022">
    <property type="entry name" value="Integrase_Zn"/>
    <property type="match status" value="1"/>
</dbReference>
<dbReference type="InterPro" id="IPR001584">
    <property type="entry name" value="Integrase_cat-core"/>
</dbReference>
<dbReference type="PROSITE" id="PS50994">
    <property type="entry name" value="INTEGRASE"/>
    <property type="match status" value="1"/>
</dbReference>
<accession>A0A2P4S542</accession>
<dbReference type="AlphaFoldDB" id="A0A2P4S542"/>
<evidence type="ECO:0000256" key="7">
    <source>
        <dbReference type="ARBA" id="ARBA00022801"/>
    </source>
</evidence>
<dbReference type="InterPro" id="IPR002156">
    <property type="entry name" value="RNaseH_domain"/>
</dbReference>
<keyword evidence="9" id="KW-0863">Zinc-finger</keyword>
<dbReference type="EC" id="2.7.7.49" evidence="1"/>
<keyword evidence="3" id="KW-0548">Nucleotidyltransferase</keyword>
<dbReference type="GO" id="GO:0003964">
    <property type="term" value="F:RNA-directed DNA polymerase activity"/>
    <property type="evidence" value="ECO:0007669"/>
    <property type="project" value="UniProtKB-KW"/>
</dbReference>